<evidence type="ECO:0000313" key="8">
    <source>
        <dbReference type="Proteomes" id="UP001569904"/>
    </source>
</evidence>
<comment type="caution">
    <text evidence="7">The sequence shown here is derived from an EMBL/GenBank/DDBJ whole genome shotgun (WGS) entry which is preliminary data.</text>
</comment>
<evidence type="ECO:0000256" key="3">
    <source>
        <dbReference type="ARBA" id="ARBA00013368"/>
    </source>
</evidence>
<evidence type="ECO:0000256" key="5">
    <source>
        <dbReference type="SAM" id="MobiDB-lite"/>
    </source>
</evidence>
<dbReference type="Pfam" id="PF13558">
    <property type="entry name" value="SbcC_Walker_B"/>
    <property type="match status" value="1"/>
</dbReference>
<feature type="compositionally biased region" description="Basic and acidic residues" evidence="5">
    <location>
        <begin position="564"/>
        <end position="585"/>
    </location>
</feature>
<evidence type="ECO:0000259" key="6">
    <source>
        <dbReference type="Pfam" id="PF13476"/>
    </source>
</evidence>
<name>A0ABV4QQC6_9ACTN</name>
<dbReference type="InterPro" id="IPR027417">
    <property type="entry name" value="P-loop_NTPase"/>
</dbReference>
<feature type="compositionally biased region" description="Low complexity" evidence="5">
    <location>
        <begin position="223"/>
        <end position="234"/>
    </location>
</feature>
<keyword evidence="4" id="KW-0175">Coiled coil</keyword>
<evidence type="ECO:0000256" key="1">
    <source>
        <dbReference type="ARBA" id="ARBA00006930"/>
    </source>
</evidence>
<protein>
    <recommendedName>
        <fullName evidence="3">Nuclease SbcCD subunit C</fullName>
    </recommendedName>
</protein>
<feature type="coiled-coil region" evidence="4">
    <location>
        <begin position="458"/>
        <end position="512"/>
    </location>
</feature>
<sequence length="1014" mass="108532">MRLHRLEVAAFGPFSGSEVIDFDALSDAGLFLIHGRTGAGKTSILDAVCFALYGQVPGVRNNVKGLRSDHAPPGAGPRVVLETTIRGRRLRITRSPAWERPKLRGSGTTTEHAKVVLEEFEHGGWTGLTTRLDEAGDLVSRMLGMNAVQFCQVALLPQGEFAGFLRAGADERRKVLERLFATEVFTQVEKWLADRRAATGREAAELGAAAASVAERIAETTGAAPPRSSMPPRAGEGLAVPQPRRGEPAAEPFAEVAALPAWATELAAGQQDVRAAVEELGAGVTAALRAARAALDDAKALAARQRSHAEAVARRDVLAGRAEEKSRTASRLDAAARADRVVPLVKDVRERHGRAVQARRWAEETRARVTALLPPKASEDVLAKAERDRRDEAAALEGMRGTAARLRDVERQREELAGELRRLEPHDARTAAALDELPGIVAAHRTELDEAKAAAAGRRGAEAAVEDVRRRLAAAHRRDQVEDLLARAEQAQRDAVDTAQEARDRAQELRQARLDGMAAVLAGELEDGEPCRVCGSTEHPAPVASLAAVPSEDEIERAQAAYERAQERRERQTGEVESRRSERDQLLETAGDVPAAALAAELAEAEEAFKAAAARAAEAERLEAALRRHEQELDRARDERDRVTRRLTESRIRAEELAAERARLASDLDRARGDDPTLEARIARLTGEAGALGEAAEALRASGRAEEELSAARAKAAQEAAEQGFGTLDEVLEAAMPDEDQGVLRDRIRHLDDEEAQVRGLLKDPALIEAAAAPPPDLPALETALRAAEAAHTEAAGAADRARYRCDRLAELRGELLAAVRAWLPAAERHEVAERLAGLTSGKHAANRHAVSLSAYVLGARLMQVVAAANERLSRMSGGRYALVHTTAKSAGDRTKGAGGLGLRVADAWTGQERDPVTLSGGESFITSLSLALGLADVVTAEAGGTEIGTLFVDEGFGTLDEETLDEVMDVLDGLRDGGRAVGIVSHVAELRARIPAQLRVAKDRAGSTAEIIV</sequence>
<feature type="region of interest" description="Disordered" evidence="5">
    <location>
        <begin position="561"/>
        <end position="585"/>
    </location>
</feature>
<organism evidence="7 8">
    <name type="scientific">Actinomadura chokoriensis</name>
    <dbReference type="NCBI Taxonomy" id="454156"/>
    <lineage>
        <taxon>Bacteria</taxon>
        <taxon>Bacillati</taxon>
        <taxon>Actinomycetota</taxon>
        <taxon>Actinomycetes</taxon>
        <taxon>Streptosporangiales</taxon>
        <taxon>Thermomonosporaceae</taxon>
        <taxon>Actinomadura</taxon>
    </lineage>
</organism>
<keyword evidence="8" id="KW-1185">Reference proteome</keyword>
<dbReference type="SUPFAM" id="SSF52540">
    <property type="entry name" value="P-loop containing nucleoside triphosphate hydrolases"/>
    <property type="match status" value="1"/>
</dbReference>
<proteinExistence type="inferred from homology"/>
<feature type="region of interest" description="Disordered" evidence="5">
    <location>
        <begin position="220"/>
        <end position="247"/>
    </location>
</feature>
<dbReference type="EMBL" id="JAXCEH010000002">
    <property type="protein sequence ID" value="MFA1552803.1"/>
    <property type="molecule type" value="Genomic_DNA"/>
</dbReference>
<evidence type="ECO:0000256" key="4">
    <source>
        <dbReference type="SAM" id="Coils"/>
    </source>
</evidence>
<dbReference type="Proteomes" id="UP001569904">
    <property type="component" value="Unassembled WGS sequence"/>
</dbReference>
<comment type="similarity">
    <text evidence="1">Belongs to the SMC family. SbcC subfamily.</text>
</comment>
<dbReference type="RefSeq" id="WP_371939089.1">
    <property type="nucleotide sequence ID" value="NZ_JAXCEH010000002.1"/>
</dbReference>
<dbReference type="Gene3D" id="3.40.50.300">
    <property type="entry name" value="P-loop containing nucleotide triphosphate hydrolases"/>
    <property type="match status" value="2"/>
</dbReference>
<dbReference type="Pfam" id="PF13476">
    <property type="entry name" value="AAA_23"/>
    <property type="match status" value="1"/>
</dbReference>
<accession>A0ABV4QQC6</accession>
<dbReference type="PANTHER" id="PTHR32114:SF2">
    <property type="entry name" value="ABC TRANSPORTER ABCH.3"/>
    <property type="match status" value="1"/>
</dbReference>
<dbReference type="InterPro" id="IPR038729">
    <property type="entry name" value="Rad50/SbcC_AAA"/>
</dbReference>
<dbReference type="PANTHER" id="PTHR32114">
    <property type="entry name" value="ABC TRANSPORTER ABCH.3"/>
    <property type="match status" value="1"/>
</dbReference>
<feature type="domain" description="Rad50/SbcC-type AAA" evidence="6">
    <location>
        <begin position="5"/>
        <end position="180"/>
    </location>
</feature>
<gene>
    <name evidence="7" type="ORF">SM436_03755</name>
</gene>
<comment type="subunit">
    <text evidence="2">Heterodimer of SbcC and SbcD.</text>
</comment>
<reference evidence="7 8" key="1">
    <citation type="submission" date="2023-11" db="EMBL/GenBank/DDBJ databases">
        <title>Actinomadura monticuli sp. nov., isolated from volcanic ash.</title>
        <authorList>
            <person name="Lee S.D."/>
            <person name="Yang H."/>
            <person name="Kim I.S."/>
        </authorList>
    </citation>
    <scope>NUCLEOTIDE SEQUENCE [LARGE SCALE GENOMIC DNA]</scope>
    <source>
        <strain evidence="7 8">DSM 45346</strain>
    </source>
</reference>
<evidence type="ECO:0000256" key="2">
    <source>
        <dbReference type="ARBA" id="ARBA00011322"/>
    </source>
</evidence>
<evidence type="ECO:0000313" key="7">
    <source>
        <dbReference type="EMBL" id="MFA1552803.1"/>
    </source>
</evidence>